<keyword evidence="10" id="KW-0472">Membrane</keyword>
<organism evidence="13">
    <name type="scientific">Cyprideis torosa</name>
    <dbReference type="NCBI Taxonomy" id="163714"/>
    <lineage>
        <taxon>Eukaryota</taxon>
        <taxon>Metazoa</taxon>
        <taxon>Ecdysozoa</taxon>
        <taxon>Arthropoda</taxon>
        <taxon>Crustacea</taxon>
        <taxon>Oligostraca</taxon>
        <taxon>Ostracoda</taxon>
        <taxon>Podocopa</taxon>
        <taxon>Podocopida</taxon>
        <taxon>Cytherocopina</taxon>
        <taxon>Cytheroidea</taxon>
        <taxon>Cytherideidae</taxon>
        <taxon>Cyprideis</taxon>
    </lineage>
</organism>
<comment type="catalytic activity">
    <reaction evidence="11">
        <text>(S)-dihydroorotate + a quinone = orotate + a quinol</text>
        <dbReference type="Rhea" id="RHEA:30187"/>
        <dbReference type="ChEBI" id="CHEBI:24646"/>
        <dbReference type="ChEBI" id="CHEBI:30839"/>
        <dbReference type="ChEBI" id="CHEBI:30864"/>
        <dbReference type="ChEBI" id="CHEBI:132124"/>
        <dbReference type="EC" id="1.3.5.2"/>
    </reaction>
</comment>
<dbReference type="Gene3D" id="3.20.20.70">
    <property type="entry name" value="Aldolase class I"/>
    <property type="match status" value="1"/>
</dbReference>
<dbReference type="PANTHER" id="PTHR48109">
    <property type="entry name" value="DIHYDROOROTATE DEHYDROGENASE (QUINONE), MITOCHONDRIAL-RELATED"/>
    <property type="match status" value="1"/>
</dbReference>
<keyword evidence="9" id="KW-0560">Oxidoreductase</keyword>
<evidence type="ECO:0000256" key="5">
    <source>
        <dbReference type="ARBA" id="ARBA00012791"/>
    </source>
</evidence>
<dbReference type="OrthoDB" id="14784at2759"/>
<evidence type="ECO:0000256" key="3">
    <source>
        <dbReference type="ARBA" id="ARBA00005161"/>
    </source>
</evidence>
<name>A0A7R8ZVM4_9CRUS</name>
<dbReference type="EC" id="1.3.5.2" evidence="5"/>
<dbReference type="PROSITE" id="PS00911">
    <property type="entry name" value="DHODEHASE_1"/>
    <property type="match status" value="1"/>
</dbReference>
<feature type="non-terminal residue" evidence="13">
    <location>
        <position position="214"/>
    </location>
</feature>
<dbReference type="EMBL" id="OB704846">
    <property type="protein sequence ID" value="CAD7238605.1"/>
    <property type="molecule type" value="Genomic_DNA"/>
</dbReference>
<dbReference type="SUPFAM" id="SSF51395">
    <property type="entry name" value="FMN-linked oxidoreductases"/>
    <property type="match status" value="1"/>
</dbReference>
<proteinExistence type="inferred from homology"/>
<dbReference type="NCBIfam" id="TIGR01036">
    <property type="entry name" value="pyrD_sub2"/>
    <property type="match status" value="1"/>
</dbReference>
<dbReference type="AlphaFoldDB" id="A0A7R8ZVM4"/>
<evidence type="ECO:0000313" key="13">
    <source>
        <dbReference type="EMBL" id="CAD7238605.1"/>
    </source>
</evidence>
<feature type="non-terminal residue" evidence="13">
    <location>
        <position position="1"/>
    </location>
</feature>
<evidence type="ECO:0000256" key="4">
    <source>
        <dbReference type="ARBA" id="ARBA00005359"/>
    </source>
</evidence>
<dbReference type="UniPathway" id="UPA00070">
    <property type="reaction ID" value="UER00946"/>
</dbReference>
<evidence type="ECO:0000256" key="9">
    <source>
        <dbReference type="ARBA" id="ARBA00023002"/>
    </source>
</evidence>
<keyword evidence="7" id="KW-0285">Flavoprotein</keyword>
<dbReference type="PANTHER" id="PTHR48109:SF4">
    <property type="entry name" value="DIHYDROOROTATE DEHYDROGENASE (QUINONE), MITOCHONDRIAL"/>
    <property type="match status" value="1"/>
</dbReference>
<dbReference type="GO" id="GO:0106430">
    <property type="term" value="F:dihydroorotate dehydrogenase (quinone) activity"/>
    <property type="evidence" value="ECO:0007669"/>
    <property type="project" value="UniProtKB-EC"/>
</dbReference>
<feature type="domain" description="Dihydroorotate dehydrogenase catalytic" evidence="12">
    <location>
        <begin position="44"/>
        <end position="205"/>
    </location>
</feature>
<dbReference type="GO" id="GO:0006207">
    <property type="term" value="P:'de novo' pyrimidine nucleobase biosynthetic process"/>
    <property type="evidence" value="ECO:0007669"/>
    <property type="project" value="InterPro"/>
</dbReference>
<dbReference type="InterPro" id="IPR005719">
    <property type="entry name" value="Dihydroorotate_DH_2"/>
</dbReference>
<comment type="subcellular location">
    <subcellularLocation>
        <location evidence="2">Membrane</location>
    </subcellularLocation>
</comment>
<dbReference type="InterPro" id="IPR013785">
    <property type="entry name" value="Aldolase_TIM"/>
</dbReference>
<dbReference type="Pfam" id="PF01180">
    <property type="entry name" value="DHO_dh"/>
    <property type="match status" value="1"/>
</dbReference>
<dbReference type="GO" id="GO:0005743">
    <property type="term" value="C:mitochondrial inner membrane"/>
    <property type="evidence" value="ECO:0007669"/>
    <property type="project" value="TreeGrafter"/>
</dbReference>
<sequence>DEKFYRNFLLPCLRFVDPETAHSLAVKAAEYRLVPKLPKPKADLQTRVFGLTFPSPVGLAAGFDKNGEAVPGLFDLGLGSVEIGSVTPLPQDGNPKPRIFRLLQDDAVINRCGFNSAGHDVVLYNLQESGMDDPAKRPAPLGINLGKNKTSEDATNDYVQGVKFFGPVADYLVINVSSPNTPGLRNLQAKQALSSLLSAVLDARDSLKRRVPLL</sequence>
<dbReference type="InterPro" id="IPR050074">
    <property type="entry name" value="DHO_dehydrogenase"/>
</dbReference>
<evidence type="ECO:0000256" key="7">
    <source>
        <dbReference type="ARBA" id="ARBA00022630"/>
    </source>
</evidence>
<comment type="cofactor">
    <cofactor evidence="1">
        <name>FMN</name>
        <dbReference type="ChEBI" id="CHEBI:58210"/>
    </cofactor>
</comment>
<evidence type="ECO:0000256" key="6">
    <source>
        <dbReference type="ARBA" id="ARBA00017599"/>
    </source>
</evidence>
<evidence type="ECO:0000259" key="12">
    <source>
        <dbReference type="Pfam" id="PF01180"/>
    </source>
</evidence>
<gene>
    <name evidence="13" type="ORF">CTOB1V02_LOCUS16420</name>
</gene>
<protein>
    <recommendedName>
        <fullName evidence="6">Dihydroorotate dehydrogenase (quinone), mitochondrial</fullName>
        <ecNumber evidence="5">1.3.5.2</ecNumber>
    </recommendedName>
</protein>
<evidence type="ECO:0000256" key="2">
    <source>
        <dbReference type="ARBA" id="ARBA00004370"/>
    </source>
</evidence>
<dbReference type="CDD" id="cd04738">
    <property type="entry name" value="DHOD_2_like"/>
    <property type="match status" value="1"/>
</dbReference>
<reference evidence="13" key="1">
    <citation type="submission" date="2020-11" db="EMBL/GenBank/DDBJ databases">
        <authorList>
            <person name="Tran Van P."/>
        </authorList>
    </citation>
    <scope>NUCLEOTIDE SEQUENCE</scope>
</reference>
<accession>A0A7R8ZVM4</accession>
<comment type="pathway">
    <text evidence="3">Pyrimidine metabolism; UMP biosynthesis via de novo pathway; orotate from (S)-dihydroorotate (quinone route): step 1/1.</text>
</comment>
<evidence type="ECO:0000256" key="8">
    <source>
        <dbReference type="ARBA" id="ARBA00022643"/>
    </source>
</evidence>
<keyword evidence="8" id="KW-0288">FMN</keyword>
<evidence type="ECO:0000256" key="1">
    <source>
        <dbReference type="ARBA" id="ARBA00001917"/>
    </source>
</evidence>
<dbReference type="GO" id="GO:0044205">
    <property type="term" value="P:'de novo' UMP biosynthetic process"/>
    <property type="evidence" value="ECO:0007669"/>
    <property type="project" value="UniProtKB-UniPathway"/>
</dbReference>
<dbReference type="InterPro" id="IPR005720">
    <property type="entry name" value="Dihydroorotate_DH_cat"/>
</dbReference>
<evidence type="ECO:0000256" key="10">
    <source>
        <dbReference type="ARBA" id="ARBA00023136"/>
    </source>
</evidence>
<dbReference type="InterPro" id="IPR001295">
    <property type="entry name" value="Dihydroorotate_DH_CS"/>
</dbReference>
<comment type="similarity">
    <text evidence="4">Belongs to the dihydroorotate dehydrogenase family. Type 2 subfamily.</text>
</comment>
<evidence type="ECO:0000256" key="11">
    <source>
        <dbReference type="ARBA" id="ARBA00048639"/>
    </source>
</evidence>